<dbReference type="Proteomes" id="UP001148737">
    <property type="component" value="Unassembled WGS sequence"/>
</dbReference>
<evidence type="ECO:0000313" key="2">
    <source>
        <dbReference type="Proteomes" id="UP001148737"/>
    </source>
</evidence>
<keyword evidence="2" id="KW-1185">Reference proteome</keyword>
<protein>
    <submittedName>
        <fullName evidence="1">Uncharacterized protein</fullName>
    </submittedName>
</protein>
<reference evidence="1" key="1">
    <citation type="submission" date="2022-07" db="EMBL/GenBank/DDBJ databases">
        <title>Genome Sequence of Lecanicillium saksenae.</title>
        <authorList>
            <person name="Buettner E."/>
        </authorList>
    </citation>
    <scope>NUCLEOTIDE SEQUENCE</scope>
    <source>
        <strain evidence="1">VT-O1</strain>
    </source>
</reference>
<accession>A0ACC1QFB0</accession>
<comment type="caution">
    <text evidence="1">The sequence shown here is derived from an EMBL/GenBank/DDBJ whole genome shotgun (WGS) entry which is preliminary data.</text>
</comment>
<name>A0ACC1QFB0_9HYPO</name>
<gene>
    <name evidence="1" type="ORF">NLG97_g10155</name>
</gene>
<organism evidence="1 2">
    <name type="scientific">Lecanicillium saksenae</name>
    <dbReference type="NCBI Taxonomy" id="468837"/>
    <lineage>
        <taxon>Eukaryota</taxon>
        <taxon>Fungi</taxon>
        <taxon>Dikarya</taxon>
        <taxon>Ascomycota</taxon>
        <taxon>Pezizomycotina</taxon>
        <taxon>Sordariomycetes</taxon>
        <taxon>Hypocreomycetidae</taxon>
        <taxon>Hypocreales</taxon>
        <taxon>Cordycipitaceae</taxon>
        <taxon>Lecanicillium</taxon>
    </lineage>
</organism>
<evidence type="ECO:0000313" key="1">
    <source>
        <dbReference type="EMBL" id="KAJ3473743.1"/>
    </source>
</evidence>
<sequence length="141" mass="15464">MPSCSVATLPVQTTSRLSLTRHLIRLARLGPAAPLLEQRRAVQHRIIVARDELVRHVRAVVKSEPRPAVRRVVLVQPKPLVRLGLLGALAQAVVVAGRAVGDVPRRRRVVQLVGVDDAVVERRRALVKVRVPGDVQVHAVL</sequence>
<proteinExistence type="predicted"/>
<dbReference type="EMBL" id="JANAKD010002388">
    <property type="protein sequence ID" value="KAJ3473743.1"/>
    <property type="molecule type" value="Genomic_DNA"/>
</dbReference>